<accession>A0ABT4LWS4</accession>
<keyword evidence="4" id="KW-1185">Reference proteome</keyword>
<comment type="caution">
    <text evidence="3">The sequence shown here is derived from an EMBL/GenBank/DDBJ whole genome shotgun (WGS) entry which is preliminary data.</text>
</comment>
<evidence type="ECO:0000256" key="2">
    <source>
        <dbReference type="SAM" id="SignalP"/>
    </source>
</evidence>
<dbReference type="RefSeq" id="WP_269401726.1">
    <property type="nucleotide sequence ID" value="NZ_JAPWGW010000001.1"/>
</dbReference>
<gene>
    <name evidence="3" type="ORF">O4G74_05955</name>
</gene>
<keyword evidence="2" id="KW-0732">Signal</keyword>
<dbReference type="Proteomes" id="UP001083770">
    <property type="component" value="Unassembled WGS sequence"/>
</dbReference>
<feature type="signal peptide" evidence="2">
    <location>
        <begin position="1"/>
        <end position="31"/>
    </location>
</feature>
<dbReference type="EMBL" id="JAPWGW010000001">
    <property type="protein sequence ID" value="MCZ4297599.1"/>
    <property type="molecule type" value="Genomic_DNA"/>
</dbReference>
<organism evidence="3 4">
    <name type="scientific">Henriciella marina</name>
    <dbReference type="NCBI Taxonomy" id="453851"/>
    <lineage>
        <taxon>Bacteria</taxon>
        <taxon>Pseudomonadati</taxon>
        <taxon>Pseudomonadota</taxon>
        <taxon>Alphaproteobacteria</taxon>
        <taxon>Hyphomonadales</taxon>
        <taxon>Hyphomonadaceae</taxon>
        <taxon>Henriciella</taxon>
    </lineage>
</organism>
<evidence type="ECO:0000313" key="3">
    <source>
        <dbReference type="EMBL" id="MCZ4297599.1"/>
    </source>
</evidence>
<dbReference type="PROSITE" id="PS51257">
    <property type="entry name" value="PROKAR_LIPOPROTEIN"/>
    <property type="match status" value="1"/>
</dbReference>
<feature type="chain" id="PRO_5046311644" evidence="2">
    <location>
        <begin position="32"/>
        <end position="209"/>
    </location>
</feature>
<feature type="region of interest" description="Disordered" evidence="1">
    <location>
        <begin position="26"/>
        <end position="73"/>
    </location>
</feature>
<protein>
    <submittedName>
        <fullName evidence="3">Uncharacterized protein</fullName>
    </submittedName>
</protein>
<evidence type="ECO:0000256" key="1">
    <source>
        <dbReference type="SAM" id="MobiDB-lite"/>
    </source>
</evidence>
<name>A0ABT4LWS4_9PROT</name>
<proteinExistence type="predicted"/>
<reference evidence="3" key="1">
    <citation type="submission" date="2022-12" db="EMBL/GenBank/DDBJ databases">
        <title>Bacterial isolates from different developmental stages of Nematostella vectensis.</title>
        <authorList>
            <person name="Fraune S."/>
        </authorList>
    </citation>
    <scope>NUCLEOTIDE SEQUENCE</scope>
    <source>
        <strain evidence="3">G21632-S1</strain>
    </source>
</reference>
<feature type="compositionally biased region" description="Low complexity" evidence="1">
    <location>
        <begin position="54"/>
        <end position="65"/>
    </location>
</feature>
<sequence length="209" mass="21909">MKPNVPKSGFFSRIIIAAALSLMAACSPEGAEPETTPERSADPTGAGTAPVDPAASGEIEANEAAEGARVERVDASDLRPAEALSELDLTDGDWFMNGDEAMFGPPESEAIFTMGCDPEAGKVVMTRSIDVTAEARVRLGVFTNEAHASGYWRDAGDVMPIAMARLASSEPGLEDISYSERFAVAAEGHPLLVLPVNEAVRAVIDECVG</sequence>
<evidence type="ECO:0000313" key="4">
    <source>
        <dbReference type="Proteomes" id="UP001083770"/>
    </source>
</evidence>